<dbReference type="RefSeq" id="WP_136459059.1">
    <property type="nucleotide sequence ID" value="NZ_SRSF01000003.1"/>
</dbReference>
<evidence type="ECO:0000256" key="2">
    <source>
        <dbReference type="ARBA" id="ARBA00011971"/>
    </source>
</evidence>
<dbReference type="PANTHER" id="PTHR19278">
    <property type="entry name" value="OROTATE PHOSPHORIBOSYLTRANSFERASE"/>
    <property type="match status" value="1"/>
</dbReference>
<evidence type="ECO:0000256" key="4">
    <source>
        <dbReference type="ARBA" id="ARBA00022679"/>
    </source>
</evidence>
<comment type="function">
    <text evidence="6">Catalyzes the transfer of a ribosyl phosphate group from 5-phosphoribose 1-diphosphate to orotate, leading to the formation of orotidine monophosphate (OMP).</text>
</comment>
<dbReference type="CDD" id="cd06223">
    <property type="entry name" value="PRTases_typeI"/>
    <property type="match status" value="1"/>
</dbReference>
<dbReference type="UniPathway" id="UPA00070">
    <property type="reaction ID" value="UER00119"/>
</dbReference>
<keyword evidence="5 6" id="KW-0665">Pyrimidine biosynthesis</keyword>
<dbReference type="GO" id="GO:0019856">
    <property type="term" value="P:pyrimidine nucleobase biosynthetic process"/>
    <property type="evidence" value="ECO:0007669"/>
    <property type="project" value="TreeGrafter"/>
</dbReference>
<dbReference type="Pfam" id="PF00156">
    <property type="entry name" value="Pribosyltran"/>
    <property type="match status" value="1"/>
</dbReference>
<dbReference type="InterPro" id="IPR023031">
    <property type="entry name" value="OPRT"/>
</dbReference>
<protein>
    <recommendedName>
        <fullName evidence="2 6">Orotate phosphoribosyltransferase</fullName>
        <shortName evidence="6">OPRT</shortName>
        <shortName evidence="6">OPRTase</shortName>
        <ecNumber evidence="2 6">2.4.2.10</ecNumber>
    </recommendedName>
</protein>
<dbReference type="AlphaFoldDB" id="A0A4S4NJJ9"/>
<evidence type="ECO:0000313" key="8">
    <source>
        <dbReference type="EMBL" id="THH39986.1"/>
    </source>
</evidence>
<keyword evidence="6" id="KW-0460">Magnesium</keyword>
<dbReference type="InterPro" id="IPR004467">
    <property type="entry name" value="Or_phspho_trans_dom"/>
</dbReference>
<feature type="binding site" evidence="6">
    <location>
        <position position="99"/>
    </location>
    <ligand>
        <name>5-phospho-alpha-D-ribose 1-diphosphate</name>
        <dbReference type="ChEBI" id="CHEBI:58017"/>
        <note>ligand shared between dimeric partners</note>
    </ligand>
</feature>
<keyword evidence="4 6" id="KW-0808">Transferase</keyword>
<comment type="cofactor">
    <cofactor evidence="6">
        <name>Mg(2+)</name>
        <dbReference type="ChEBI" id="CHEBI:18420"/>
    </cofactor>
</comment>
<evidence type="ECO:0000256" key="6">
    <source>
        <dbReference type="HAMAP-Rule" id="MF_01208"/>
    </source>
</evidence>
<dbReference type="GO" id="GO:0000287">
    <property type="term" value="F:magnesium ion binding"/>
    <property type="evidence" value="ECO:0007669"/>
    <property type="project" value="UniProtKB-UniRule"/>
</dbReference>
<feature type="binding site" evidence="6">
    <location>
        <position position="125"/>
    </location>
    <ligand>
        <name>orotate</name>
        <dbReference type="ChEBI" id="CHEBI:30839"/>
    </ligand>
</feature>
<reference evidence="8 9" key="1">
    <citation type="submission" date="2019-04" db="EMBL/GenBank/DDBJ databases">
        <title>Lewinella litorea sp. nov., isolated from a marine sand.</title>
        <authorList>
            <person name="Yoon J.-H."/>
        </authorList>
    </citation>
    <scope>NUCLEOTIDE SEQUENCE [LARGE SCALE GENOMIC DNA]</scope>
    <source>
        <strain evidence="8 9">HSMS-39</strain>
    </source>
</reference>
<dbReference type="Gene3D" id="3.40.50.2020">
    <property type="match status" value="1"/>
</dbReference>
<dbReference type="Proteomes" id="UP000308528">
    <property type="component" value="Unassembled WGS sequence"/>
</dbReference>
<name>A0A4S4NJJ9_9BACT</name>
<dbReference type="EC" id="2.4.2.10" evidence="2 6"/>
<dbReference type="PANTHER" id="PTHR19278:SF9">
    <property type="entry name" value="URIDINE 5'-MONOPHOSPHATE SYNTHASE"/>
    <property type="match status" value="1"/>
</dbReference>
<keyword evidence="9" id="KW-1185">Reference proteome</keyword>
<organism evidence="8 9">
    <name type="scientific">Neolewinella litorea</name>
    <dbReference type="NCBI Taxonomy" id="2562452"/>
    <lineage>
        <taxon>Bacteria</taxon>
        <taxon>Pseudomonadati</taxon>
        <taxon>Bacteroidota</taxon>
        <taxon>Saprospiria</taxon>
        <taxon>Saprospirales</taxon>
        <taxon>Lewinellaceae</taxon>
        <taxon>Neolewinella</taxon>
    </lineage>
</organism>
<dbReference type="HAMAP" id="MF_01208">
    <property type="entry name" value="PyrE"/>
    <property type="match status" value="1"/>
</dbReference>
<comment type="subunit">
    <text evidence="6">Homodimer.</text>
</comment>
<sequence>MDTSRQIARRLLEVGAVKLNPHEPYTWASGLRSPIYCDNRVLLSFPAIRTEVVEALGAAAGAVSDVQGIAGVATAGIPHGALLADRLDLPFIYVRSSAKEHGRRNQIEGRLETGKRYLVVEDLISTGGSSLKAVDVMRAAGGEVAATLAIFTYQFPSAERAFQNAQVPLYTVSDYATLLEEATAAGHITEADAAALADWRQDPRAWSNAYEAAAQ</sequence>
<feature type="binding site" evidence="6">
    <location>
        <position position="95"/>
    </location>
    <ligand>
        <name>5-phospho-alpha-D-ribose 1-diphosphate</name>
        <dbReference type="ChEBI" id="CHEBI:58017"/>
        <note>ligand shared between dimeric partners</note>
    </ligand>
</feature>
<comment type="similarity">
    <text evidence="6">Belongs to the purine/pyrimidine phosphoribosyltransferase family. PyrE subfamily.</text>
</comment>
<dbReference type="GO" id="GO:0004588">
    <property type="term" value="F:orotate phosphoribosyltransferase activity"/>
    <property type="evidence" value="ECO:0007669"/>
    <property type="project" value="UniProtKB-UniRule"/>
</dbReference>
<evidence type="ECO:0000313" key="9">
    <source>
        <dbReference type="Proteomes" id="UP000308528"/>
    </source>
</evidence>
<dbReference type="InterPro" id="IPR000836">
    <property type="entry name" value="PRTase_dom"/>
</dbReference>
<evidence type="ECO:0000256" key="1">
    <source>
        <dbReference type="ARBA" id="ARBA00004889"/>
    </source>
</evidence>
<proteinExistence type="inferred from homology"/>
<dbReference type="InterPro" id="IPR029057">
    <property type="entry name" value="PRTase-like"/>
</dbReference>
<feature type="binding site" evidence="6">
    <location>
        <position position="101"/>
    </location>
    <ligand>
        <name>5-phospho-alpha-D-ribose 1-diphosphate</name>
        <dbReference type="ChEBI" id="CHEBI:58017"/>
        <note>ligand shared between dimeric partners</note>
    </ligand>
</feature>
<dbReference type="EMBL" id="SRSF01000003">
    <property type="protein sequence ID" value="THH39986.1"/>
    <property type="molecule type" value="Genomic_DNA"/>
</dbReference>
<comment type="caution">
    <text evidence="6">Lacks conserved residue(s) required for the propagation of feature annotation.</text>
</comment>
<feature type="domain" description="Phosphoribosyltransferase" evidence="7">
    <location>
        <begin position="69"/>
        <end position="150"/>
    </location>
</feature>
<evidence type="ECO:0000256" key="3">
    <source>
        <dbReference type="ARBA" id="ARBA00022676"/>
    </source>
</evidence>
<comment type="pathway">
    <text evidence="1 6">Pyrimidine metabolism; UMP biosynthesis via de novo pathway; UMP from orotate: step 1/2.</text>
</comment>
<evidence type="ECO:0000259" key="7">
    <source>
        <dbReference type="Pfam" id="PF00156"/>
    </source>
</evidence>
<dbReference type="SUPFAM" id="SSF53271">
    <property type="entry name" value="PRTase-like"/>
    <property type="match status" value="1"/>
</dbReference>
<comment type="catalytic activity">
    <reaction evidence="6">
        <text>orotidine 5'-phosphate + diphosphate = orotate + 5-phospho-alpha-D-ribose 1-diphosphate</text>
        <dbReference type="Rhea" id="RHEA:10380"/>
        <dbReference type="ChEBI" id="CHEBI:30839"/>
        <dbReference type="ChEBI" id="CHEBI:33019"/>
        <dbReference type="ChEBI" id="CHEBI:57538"/>
        <dbReference type="ChEBI" id="CHEBI:58017"/>
        <dbReference type="EC" id="2.4.2.10"/>
    </reaction>
</comment>
<dbReference type="GO" id="GO:0044205">
    <property type="term" value="P:'de novo' UMP biosynthetic process"/>
    <property type="evidence" value="ECO:0007669"/>
    <property type="project" value="UniProtKB-UniRule"/>
</dbReference>
<dbReference type="OrthoDB" id="9802134at2"/>
<feature type="binding site" description="in other chain" evidence="6">
    <location>
        <begin position="121"/>
        <end position="129"/>
    </location>
    <ligand>
        <name>5-phospho-alpha-D-ribose 1-diphosphate</name>
        <dbReference type="ChEBI" id="CHEBI:58017"/>
        <note>ligand shared between dimeric partners</note>
    </ligand>
</feature>
<dbReference type="NCBIfam" id="TIGR00336">
    <property type="entry name" value="pyrE"/>
    <property type="match status" value="1"/>
</dbReference>
<gene>
    <name evidence="6" type="primary">pyrE</name>
    <name evidence="8" type="ORF">E4021_10300</name>
</gene>
<keyword evidence="3 6" id="KW-0328">Glycosyltransferase</keyword>
<evidence type="ECO:0000256" key="5">
    <source>
        <dbReference type="ARBA" id="ARBA00022975"/>
    </source>
</evidence>
<comment type="caution">
    <text evidence="8">The sequence shown here is derived from an EMBL/GenBank/DDBJ whole genome shotgun (WGS) entry which is preliminary data.</text>
</comment>
<accession>A0A4S4NJJ9</accession>